<dbReference type="SUPFAM" id="SSF46785">
    <property type="entry name" value="Winged helix' DNA-binding domain"/>
    <property type="match status" value="1"/>
</dbReference>
<dbReference type="InterPro" id="IPR036388">
    <property type="entry name" value="WH-like_DNA-bd_sf"/>
</dbReference>
<feature type="domain" description="HTH iclR-type" evidence="5">
    <location>
        <begin position="25"/>
        <end position="87"/>
    </location>
</feature>
<dbReference type="InterPro" id="IPR050707">
    <property type="entry name" value="HTH_MetabolicPath_Reg"/>
</dbReference>
<dbReference type="Pfam" id="PF09339">
    <property type="entry name" value="HTH_IclR"/>
    <property type="match status" value="1"/>
</dbReference>
<keyword evidence="1" id="KW-0805">Transcription regulation</keyword>
<accession>A0ABV7R0V4</accession>
<name>A0ABV7R0V4_9RHOB</name>
<dbReference type="Pfam" id="PF01614">
    <property type="entry name" value="IclR_C"/>
    <property type="match status" value="1"/>
</dbReference>
<feature type="domain" description="IclR-ED" evidence="6">
    <location>
        <begin position="88"/>
        <end position="263"/>
    </location>
</feature>
<dbReference type="PROSITE" id="PS51078">
    <property type="entry name" value="ICLR_ED"/>
    <property type="match status" value="1"/>
</dbReference>
<evidence type="ECO:0000259" key="6">
    <source>
        <dbReference type="PROSITE" id="PS51078"/>
    </source>
</evidence>
<keyword evidence="3" id="KW-0804">Transcription</keyword>
<evidence type="ECO:0000256" key="4">
    <source>
        <dbReference type="SAM" id="MobiDB-lite"/>
    </source>
</evidence>
<dbReference type="PROSITE" id="PS51077">
    <property type="entry name" value="HTH_ICLR"/>
    <property type="match status" value="1"/>
</dbReference>
<dbReference type="InterPro" id="IPR014757">
    <property type="entry name" value="Tscrpt_reg_IclR_C"/>
</dbReference>
<evidence type="ECO:0000256" key="1">
    <source>
        <dbReference type="ARBA" id="ARBA00023015"/>
    </source>
</evidence>
<dbReference type="Proteomes" id="UP001595721">
    <property type="component" value="Unassembled WGS sequence"/>
</dbReference>
<feature type="compositionally biased region" description="Low complexity" evidence="4">
    <location>
        <begin position="267"/>
        <end position="276"/>
    </location>
</feature>
<evidence type="ECO:0000313" key="7">
    <source>
        <dbReference type="EMBL" id="MFC3527921.1"/>
    </source>
</evidence>
<evidence type="ECO:0000259" key="5">
    <source>
        <dbReference type="PROSITE" id="PS51077"/>
    </source>
</evidence>
<reference evidence="8" key="1">
    <citation type="journal article" date="2019" name="Int. J. Syst. Evol. Microbiol.">
        <title>The Global Catalogue of Microorganisms (GCM) 10K type strain sequencing project: providing services to taxonomists for standard genome sequencing and annotation.</title>
        <authorList>
            <consortium name="The Broad Institute Genomics Platform"/>
            <consortium name="The Broad Institute Genome Sequencing Center for Infectious Disease"/>
            <person name="Wu L."/>
            <person name="Ma J."/>
        </authorList>
    </citation>
    <scope>NUCLEOTIDE SEQUENCE [LARGE SCALE GENOMIC DNA]</scope>
    <source>
        <strain evidence="8">KCTC 42899</strain>
    </source>
</reference>
<organism evidence="7 8">
    <name type="scientific">Paracoccus mangrovi</name>
    <dbReference type="NCBI Taxonomy" id="1715645"/>
    <lineage>
        <taxon>Bacteria</taxon>
        <taxon>Pseudomonadati</taxon>
        <taxon>Pseudomonadota</taxon>
        <taxon>Alphaproteobacteria</taxon>
        <taxon>Rhodobacterales</taxon>
        <taxon>Paracoccaceae</taxon>
        <taxon>Paracoccus</taxon>
    </lineage>
</organism>
<dbReference type="EMBL" id="JBHRXJ010000004">
    <property type="protein sequence ID" value="MFC3527921.1"/>
    <property type="molecule type" value="Genomic_DNA"/>
</dbReference>
<dbReference type="PANTHER" id="PTHR30136">
    <property type="entry name" value="HELIX-TURN-HELIX TRANSCRIPTIONAL REGULATOR, ICLR FAMILY"/>
    <property type="match status" value="1"/>
</dbReference>
<dbReference type="InterPro" id="IPR036390">
    <property type="entry name" value="WH_DNA-bd_sf"/>
</dbReference>
<feature type="compositionally biased region" description="Basic and acidic residues" evidence="4">
    <location>
        <begin position="277"/>
        <end position="289"/>
    </location>
</feature>
<evidence type="ECO:0000313" key="8">
    <source>
        <dbReference type="Proteomes" id="UP001595721"/>
    </source>
</evidence>
<comment type="caution">
    <text evidence="7">The sequence shown here is derived from an EMBL/GenBank/DDBJ whole genome shotgun (WGS) entry which is preliminary data.</text>
</comment>
<dbReference type="SMART" id="SM00346">
    <property type="entry name" value="HTH_ICLR"/>
    <property type="match status" value="1"/>
</dbReference>
<dbReference type="PANTHER" id="PTHR30136:SF7">
    <property type="entry name" value="HTH-TYPE TRANSCRIPTIONAL REGULATOR KDGR-RELATED"/>
    <property type="match status" value="1"/>
</dbReference>
<sequence>MTGDDKNISGGGAKRGAGTSAAYAVPALTKAVEVLELLADEPVGLTATDISARLDRSMGELYRLIVAMQRLGLLSRDERDERYSLSLKLFEMSHRHPPTARLVQSALPVLEALARQSEQSAHLAALAGDMLVILAQAESPRAMHYAVRVGASFPVLETSSGIVIIAHSEQRVQDHYLAHLPKDERDAMRQRFADARRLGYECRDSSAVTGVVNISRPVFNHAGVPHAAVTVPYLGQTRSRVDIDGTLPMVIATADELSHTLGWIRPAATDAGTGTDARGRADAGDGEKPKRTRTK</sequence>
<dbReference type="SUPFAM" id="SSF55781">
    <property type="entry name" value="GAF domain-like"/>
    <property type="match status" value="1"/>
</dbReference>
<gene>
    <name evidence="7" type="ORF">ACFOMH_06995</name>
</gene>
<evidence type="ECO:0000256" key="3">
    <source>
        <dbReference type="ARBA" id="ARBA00023163"/>
    </source>
</evidence>
<dbReference type="RefSeq" id="WP_377743503.1">
    <property type="nucleotide sequence ID" value="NZ_JBHRXJ010000004.1"/>
</dbReference>
<evidence type="ECO:0000256" key="2">
    <source>
        <dbReference type="ARBA" id="ARBA00023125"/>
    </source>
</evidence>
<dbReference type="Gene3D" id="3.30.450.40">
    <property type="match status" value="1"/>
</dbReference>
<dbReference type="InterPro" id="IPR005471">
    <property type="entry name" value="Tscrpt_reg_IclR_N"/>
</dbReference>
<dbReference type="InterPro" id="IPR029016">
    <property type="entry name" value="GAF-like_dom_sf"/>
</dbReference>
<feature type="region of interest" description="Disordered" evidence="4">
    <location>
        <begin position="267"/>
        <end position="295"/>
    </location>
</feature>
<dbReference type="Gene3D" id="1.10.10.10">
    <property type="entry name" value="Winged helix-like DNA-binding domain superfamily/Winged helix DNA-binding domain"/>
    <property type="match status" value="1"/>
</dbReference>
<proteinExistence type="predicted"/>
<keyword evidence="8" id="KW-1185">Reference proteome</keyword>
<keyword evidence="2" id="KW-0238">DNA-binding</keyword>
<protein>
    <submittedName>
        <fullName evidence="7">IclR family transcriptional regulator</fullName>
    </submittedName>
</protein>